<reference evidence="5 6" key="2">
    <citation type="submission" date="2018-11" db="EMBL/GenBank/DDBJ databases">
        <authorList>
            <consortium name="Pathogen Informatics"/>
        </authorList>
    </citation>
    <scope>NUCLEOTIDE SEQUENCE [LARGE SCALE GENOMIC DNA]</scope>
</reference>
<feature type="region of interest" description="Disordered" evidence="4">
    <location>
        <begin position="40"/>
        <end position="63"/>
    </location>
</feature>
<dbReference type="GO" id="GO:0071356">
    <property type="term" value="P:cellular response to tumor necrosis factor"/>
    <property type="evidence" value="ECO:0007669"/>
    <property type="project" value="TreeGrafter"/>
</dbReference>
<dbReference type="GO" id="GO:0051059">
    <property type="term" value="F:NF-kappaB binding"/>
    <property type="evidence" value="ECO:0007669"/>
    <property type="project" value="TreeGrafter"/>
</dbReference>
<evidence type="ECO:0000313" key="5">
    <source>
        <dbReference type="EMBL" id="VDO25038.1"/>
    </source>
</evidence>
<sequence length="686" mass="75336">MASEEYSKNDQIVKKLKPIPLQGDISDALTNSFASLSISVKQSGPADPHSCIKTSKDNSRHPERISPSEFVTLQRLRSSTLACRTSTTIKTSNGTLFDDLINSDAAEKNKEKYKKSNSGDAEIILSDKALIASPSRVKNDEQHAVVEKAKEPSVEKSVLLLARGPVRNLRNTVVGHTPYTSSSDCVTAQQNFDGNTENYNILYGTDQYGFENPTFSSIVETDPNLIKFTADSFTPNTIQSDFGYGSSGILHQISPSLEQTISSPREVVDNTQLPEDLSDFILKYSQEYTTVRSPESGISARSRDSSISDGNNQTNFDSPLYRILVEDNCVSPLSAKSAPQCSPVLPRTAAQIPVISEENRIETTVIAKNLPASELLITNQGGRERIISRLAKNRLRALINSNEMVEAWAWSCKCIQQNKMLFGKTLPLAITHIYPFIGDNYPELKGALCYQDPDGDSLLHIVILHMDLPKIYALVEQMLKAEDVCTRRAFDMPNAAFETPLHLAVQKNSPEIVAYLIEAGANPNHKTALPGQETPLHCAASNGMTEIVEILCASGKVDINMPNGMGQTPLLSAVKKHGIGSKKTQLYVDNSSTILCLLKHGANPMNTDLCGNNILHYAVNSLDADLIEMFKSCIDEETITKLANKENMYGETPLESLHCEPEPNDEKLRSNVFISLLRCGATVKSH</sequence>
<dbReference type="STRING" id="387005.A0A183GYA8"/>
<feature type="repeat" description="ANK" evidence="3">
    <location>
        <begin position="531"/>
        <end position="555"/>
    </location>
</feature>
<dbReference type="InterPro" id="IPR036770">
    <property type="entry name" value="Ankyrin_rpt-contain_sf"/>
</dbReference>
<protein>
    <submittedName>
        <fullName evidence="7">ANK_REP_REGION domain-containing protein</fullName>
    </submittedName>
</protein>
<evidence type="ECO:0000256" key="3">
    <source>
        <dbReference type="PROSITE-ProRule" id="PRU00023"/>
    </source>
</evidence>
<dbReference type="GO" id="GO:0005829">
    <property type="term" value="C:cytosol"/>
    <property type="evidence" value="ECO:0007669"/>
    <property type="project" value="TreeGrafter"/>
</dbReference>
<evidence type="ECO:0000256" key="4">
    <source>
        <dbReference type="SAM" id="MobiDB-lite"/>
    </source>
</evidence>
<dbReference type="PANTHER" id="PTHR46680">
    <property type="entry name" value="NF-KAPPA-B INHIBITOR ALPHA"/>
    <property type="match status" value="1"/>
</dbReference>
<keyword evidence="2 3" id="KW-0040">ANK repeat</keyword>
<dbReference type="Gene3D" id="1.25.40.20">
    <property type="entry name" value="Ankyrin repeat-containing domain"/>
    <property type="match status" value="2"/>
</dbReference>
<dbReference type="AlphaFoldDB" id="A0A183GYA8"/>
<keyword evidence="6" id="KW-1185">Reference proteome</keyword>
<dbReference type="Pfam" id="PF00023">
    <property type="entry name" value="Ank"/>
    <property type="match status" value="1"/>
</dbReference>
<dbReference type="EMBL" id="UZAJ01000060">
    <property type="protein sequence ID" value="VDO25038.1"/>
    <property type="molecule type" value="Genomic_DNA"/>
</dbReference>
<evidence type="ECO:0000313" key="6">
    <source>
        <dbReference type="Proteomes" id="UP000267606"/>
    </source>
</evidence>
<evidence type="ECO:0000313" key="7">
    <source>
        <dbReference type="WBParaSite" id="OFLC_0000021701-mRNA-1"/>
    </source>
</evidence>
<feature type="compositionally biased region" description="Basic and acidic residues" evidence="4">
    <location>
        <begin position="54"/>
        <end position="63"/>
    </location>
</feature>
<dbReference type="InterPro" id="IPR051070">
    <property type="entry name" value="NF-kappa-B_inhibitor"/>
</dbReference>
<keyword evidence="1" id="KW-0677">Repeat</keyword>
<name>A0A183GYA8_9BILA</name>
<reference evidence="7" key="1">
    <citation type="submission" date="2016-06" db="UniProtKB">
        <authorList>
            <consortium name="WormBaseParasite"/>
        </authorList>
    </citation>
    <scope>IDENTIFICATION</scope>
</reference>
<accession>A0A183GYA8</accession>
<dbReference type="SMART" id="SM00248">
    <property type="entry name" value="ANK"/>
    <property type="match status" value="5"/>
</dbReference>
<gene>
    <name evidence="5" type="ORF">OFLC_LOCUS218</name>
</gene>
<organism evidence="7">
    <name type="scientific">Onchocerca flexuosa</name>
    <dbReference type="NCBI Taxonomy" id="387005"/>
    <lineage>
        <taxon>Eukaryota</taxon>
        <taxon>Metazoa</taxon>
        <taxon>Ecdysozoa</taxon>
        <taxon>Nematoda</taxon>
        <taxon>Chromadorea</taxon>
        <taxon>Rhabditida</taxon>
        <taxon>Spirurina</taxon>
        <taxon>Spiruromorpha</taxon>
        <taxon>Filarioidea</taxon>
        <taxon>Onchocercidae</taxon>
        <taxon>Onchocerca</taxon>
    </lineage>
</organism>
<dbReference type="PROSITE" id="PS50088">
    <property type="entry name" value="ANK_REPEAT"/>
    <property type="match status" value="2"/>
</dbReference>
<dbReference type="PANTHER" id="PTHR46680:SF2">
    <property type="entry name" value="NF-KAPPA-B INHIBITOR ZETA"/>
    <property type="match status" value="1"/>
</dbReference>
<dbReference type="WBParaSite" id="OFLC_0000021701-mRNA-1">
    <property type="protein sequence ID" value="OFLC_0000021701-mRNA-1"/>
    <property type="gene ID" value="OFLC_0000021701"/>
</dbReference>
<proteinExistence type="predicted"/>
<feature type="repeat" description="ANK" evidence="3">
    <location>
        <begin position="496"/>
        <end position="528"/>
    </location>
</feature>
<dbReference type="SUPFAM" id="SSF48403">
    <property type="entry name" value="Ankyrin repeat"/>
    <property type="match status" value="1"/>
</dbReference>
<evidence type="ECO:0000256" key="2">
    <source>
        <dbReference type="ARBA" id="ARBA00023043"/>
    </source>
</evidence>
<dbReference type="Proteomes" id="UP000267606">
    <property type="component" value="Unassembled WGS sequence"/>
</dbReference>
<feature type="region of interest" description="Disordered" evidence="4">
    <location>
        <begin position="293"/>
        <end position="313"/>
    </location>
</feature>
<dbReference type="InterPro" id="IPR002110">
    <property type="entry name" value="Ankyrin_rpt"/>
</dbReference>
<dbReference type="PROSITE" id="PS50297">
    <property type="entry name" value="ANK_REP_REGION"/>
    <property type="match status" value="2"/>
</dbReference>
<dbReference type="Pfam" id="PF12796">
    <property type="entry name" value="Ank_2"/>
    <property type="match status" value="1"/>
</dbReference>
<evidence type="ECO:0000256" key="1">
    <source>
        <dbReference type="ARBA" id="ARBA00022737"/>
    </source>
</evidence>